<name>A0AAD8MGD8_9APIA</name>
<sequence length="164" mass="18462">MLSANMDAERVPKSKQIDHYSQQKPQSTTHRQPVLSRQFFPINKNSLPTHNIHVRLLTYEKHSVYTHLFIHKSISPSPQDTVKASQSPQATAISKITSISPSPQDTVTKTSQSPQATATTKITTCRHLHLFEILISRKANYKQSTSLNKAMAVSITPYRKDAQL</sequence>
<evidence type="ECO:0000313" key="3">
    <source>
        <dbReference type="Proteomes" id="UP001237642"/>
    </source>
</evidence>
<feature type="compositionally biased region" description="Basic and acidic residues" evidence="1">
    <location>
        <begin position="7"/>
        <end position="18"/>
    </location>
</feature>
<feature type="compositionally biased region" description="Polar residues" evidence="1">
    <location>
        <begin position="19"/>
        <end position="31"/>
    </location>
</feature>
<comment type="caution">
    <text evidence="2">The sequence shown here is derived from an EMBL/GenBank/DDBJ whole genome shotgun (WGS) entry which is preliminary data.</text>
</comment>
<evidence type="ECO:0000256" key="1">
    <source>
        <dbReference type="SAM" id="MobiDB-lite"/>
    </source>
</evidence>
<accession>A0AAD8MGD8</accession>
<gene>
    <name evidence="2" type="ORF">POM88_031163</name>
</gene>
<dbReference type="Proteomes" id="UP001237642">
    <property type="component" value="Unassembled WGS sequence"/>
</dbReference>
<feature type="region of interest" description="Disordered" evidence="1">
    <location>
        <begin position="99"/>
        <end position="118"/>
    </location>
</feature>
<keyword evidence="3" id="KW-1185">Reference proteome</keyword>
<reference evidence="2" key="2">
    <citation type="submission" date="2023-05" db="EMBL/GenBank/DDBJ databases">
        <authorList>
            <person name="Schelkunov M.I."/>
        </authorList>
    </citation>
    <scope>NUCLEOTIDE SEQUENCE</scope>
    <source>
        <strain evidence="2">Hsosn_3</strain>
        <tissue evidence="2">Leaf</tissue>
    </source>
</reference>
<protein>
    <submittedName>
        <fullName evidence="2">Uncharacterized protein</fullName>
    </submittedName>
</protein>
<reference evidence="2" key="1">
    <citation type="submission" date="2023-02" db="EMBL/GenBank/DDBJ databases">
        <title>Genome of toxic invasive species Heracleum sosnowskyi carries increased number of genes despite the absence of recent whole-genome duplications.</title>
        <authorList>
            <person name="Schelkunov M."/>
            <person name="Shtratnikova V."/>
            <person name="Makarenko M."/>
            <person name="Klepikova A."/>
            <person name="Omelchenko D."/>
            <person name="Novikova G."/>
            <person name="Obukhova E."/>
            <person name="Bogdanov V."/>
            <person name="Penin A."/>
            <person name="Logacheva M."/>
        </authorList>
    </citation>
    <scope>NUCLEOTIDE SEQUENCE</scope>
    <source>
        <strain evidence="2">Hsosn_3</strain>
        <tissue evidence="2">Leaf</tissue>
    </source>
</reference>
<feature type="region of interest" description="Disordered" evidence="1">
    <location>
        <begin position="1"/>
        <end position="33"/>
    </location>
</feature>
<evidence type="ECO:0000313" key="2">
    <source>
        <dbReference type="EMBL" id="KAK1374970.1"/>
    </source>
</evidence>
<organism evidence="2 3">
    <name type="scientific">Heracleum sosnowskyi</name>
    <dbReference type="NCBI Taxonomy" id="360622"/>
    <lineage>
        <taxon>Eukaryota</taxon>
        <taxon>Viridiplantae</taxon>
        <taxon>Streptophyta</taxon>
        <taxon>Embryophyta</taxon>
        <taxon>Tracheophyta</taxon>
        <taxon>Spermatophyta</taxon>
        <taxon>Magnoliopsida</taxon>
        <taxon>eudicotyledons</taxon>
        <taxon>Gunneridae</taxon>
        <taxon>Pentapetalae</taxon>
        <taxon>asterids</taxon>
        <taxon>campanulids</taxon>
        <taxon>Apiales</taxon>
        <taxon>Apiaceae</taxon>
        <taxon>Apioideae</taxon>
        <taxon>apioid superclade</taxon>
        <taxon>Tordylieae</taxon>
        <taxon>Tordyliinae</taxon>
        <taxon>Heracleum</taxon>
    </lineage>
</organism>
<proteinExistence type="predicted"/>
<dbReference type="EMBL" id="JAUIZM010000007">
    <property type="protein sequence ID" value="KAK1374970.1"/>
    <property type="molecule type" value="Genomic_DNA"/>
</dbReference>
<dbReference type="AlphaFoldDB" id="A0AAD8MGD8"/>